<evidence type="ECO:0000256" key="3">
    <source>
        <dbReference type="ARBA" id="ARBA00012438"/>
    </source>
</evidence>
<proteinExistence type="predicted"/>
<dbReference type="InterPro" id="IPR050428">
    <property type="entry name" value="TCS_sensor_his_kinase"/>
</dbReference>
<dbReference type="KEGG" id="tak:Tharo_3378"/>
<accession>A0A2R4BSE7</accession>
<feature type="transmembrane region" description="Helical" evidence="13">
    <location>
        <begin position="76"/>
        <end position="98"/>
    </location>
</feature>
<evidence type="ECO:0000256" key="10">
    <source>
        <dbReference type="ARBA" id="ARBA00022989"/>
    </source>
</evidence>
<evidence type="ECO:0000259" key="15">
    <source>
        <dbReference type="PROSITE" id="PS50885"/>
    </source>
</evidence>
<evidence type="ECO:0000256" key="7">
    <source>
        <dbReference type="ARBA" id="ARBA00022741"/>
    </source>
</evidence>
<dbReference type="Proteomes" id="UP000241885">
    <property type="component" value="Chromosome"/>
</dbReference>
<dbReference type="GO" id="GO:0005886">
    <property type="term" value="C:plasma membrane"/>
    <property type="evidence" value="ECO:0007669"/>
    <property type="project" value="TreeGrafter"/>
</dbReference>
<dbReference type="SUPFAM" id="SSF47384">
    <property type="entry name" value="Homodimeric domain of signal transducing histidine kinase"/>
    <property type="match status" value="1"/>
</dbReference>
<dbReference type="SUPFAM" id="SSF55874">
    <property type="entry name" value="ATPase domain of HSP90 chaperone/DNA topoisomerase II/histidine kinase"/>
    <property type="match status" value="1"/>
</dbReference>
<gene>
    <name evidence="16" type="ORF">Tharo_3378</name>
</gene>
<evidence type="ECO:0000256" key="1">
    <source>
        <dbReference type="ARBA" id="ARBA00000085"/>
    </source>
</evidence>
<evidence type="ECO:0000256" key="13">
    <source>
        <dbReference type="SAM" id="Phobius"/>
    </source>
</evidence>
<evidence type="ECO:0000256" key="8">
    <source>
        <dbReference type="ARBA" id="ARBA00022777"/>
    </source>
</evidence>
<comment type="catalytic activity">
    <reaction evidence="1">
        <text>ATP + protein L-histidine = ADP + protein N-phospho-L-histidine.</text>
        <dbReference type="EC" id="2.7.13.3"/>
    </reaction>
</comment>
<dbReference type="GO" id="GO:0000155">
    <property type="term" value="F:phosphorelay sensor kinase activity"/>
    <property type="evidence" value="ECO:0007669"/>
    <property type="project" value="InterPro"/>
</dbReference>
<organism evidence="16 17">
    <name type="scientific">Thauera aromatica K172</name>
    <dbReference type="NCBI Taxonomy" id="44139"/>
    <lineage>
        <taxon>Bacteria</taxon>
        <taxon>Pseudomonadati</taxon>
        <taxon>Pseudomonadota</taxon>
        <taxon>Betaproteobacteria</taxon>
        <taxon>Rhodocyclales</taxon>
        <taxon>Zoogloeaceae</taxon>
        <taxon>Thauera</taxon>
    </lineage>
</organism>
<dbReference type="EC" id="2.7.13.3" evidence="3"/>
<dbReference type="PROSITE" id="PS50109">
    <property type="entry name" value="HIS_KIN"/>
    <property type="match status" value="1"/>
</dbReference>
<dbReference type="SMART" id="SM00388">
    <property type="entry name" value="HisKA"/>
    <property type="match status" value="1"/>
</dbReference>
<dbReference type="PROSITE" id="PS50885">
    <property type="entry name" value="HAMP"/>
    <property type="match status" value="1"/>
</dbReference>
<name>A0A2R4BSE7_THAAR</name>
<dbReference type="Gene3D" id="3.30.565.10">
    <property type="entry name" value="Histidine kinase-like ATPase, C-terminal domain"/>
    <property type="match status" value="1"/>
</dbReference>
<dbReference type="InterPro" id="IPR005467">
    <property type="entry name" value="His_kinase_dom"/>
</dbReference>
<dbReference type="AlphaFoldDB" id="A0A2R4BSE7"/>
<sequence length="375" mass="40059">MTPFRPSRPPSLRHRLIALLAAAVLLAWGATAAFSYLDARHEIDAMLGTHLPATPATAALHAALAESIARHLLHPLLFAVPGLAVAIWLAVGVGLAPLGRFAGEVEQRAPDNLAPLALARVPREVLPLQQALNALFARLRQSRELERRFTADAAHELRTPLAAIRTQAEVALNADDRAQARRALTNVVGGAERATRLVEQLLTLARLDPQTALERPQPIGLRALARDAVAAQAPFAARRNIDLGLLPGDERTVHGDPLLLAVLLRNLVDNAVRYTPPGGRVDLAVEEAHAARSGYPLLRVTDSGPGIAPAAREQAFERFHRGPDHRGEGSGLGLSIVRRIAELHRATLTLDDGPRGRGLTVRVGFPPAADGSAPL</sequence>
<dbReference type="PANTHER" id="PTHR45436">
    <property type="entry name" value="SENSOR HISTIDINE KINASE YKOH"/>
    <property type="match status" value="1"/>
</dbReference>
<keyword evidence="10 13" id="KW-1133">Transmembrane helix</keyword>
<dbReference type="InterPro" id="IPR003594">
    <property type="entry name" value="HATPase_dom"/>
</dbReference>
<keyword evidence="17" id="KW-1185">Reference proteome</keyword>
<evidence type="ECO:0000259" key="14">
    <source>
        <dbReference type="PROSITE" id="PS50109"/>
    </source>
</evidence>
<dbReference type="InterPro" id="IPR036890">
    <property type="entry name" value="HATPase_C_sf"/>
</dbReference>
<dbReference type="InterPro" id="IPR003660">
    <property type="entry name" value="HAMP_dom"/>
</dbReference>
<reference evidence="16 17" key="1">
    <citation type="submission" date="2018-03" db="EMBL/GenBank/DDBJ databases">
        <title>Complete genome sequence of Thauera aromatica, a model organism for studying aromatic compound degradation under denitrifying conditions.</title>
        <authorList>
            <person name="Lo H.-Y."/>
            <person name="Goris T."/>
            <person name="Boll M."/>
            <person name="Mueller J.A."/>
        </authorList>
    </citation>
    <scope>NUCLEOTIDE SEQUENCE [LARGE SCALE GENOMIC DNA]</scope>
    <source>
        <strain evidence="16 17">K172</strain>
    </source>
</reference>
<dbReference type="GO" id="GO:0005524">
    <property type="term" value="F:ATP binding"/>
    <property type="evidence" value="ECO:0007669"/>
    <property type="project" value="UniProtKB-KW"/>
</dbReference>
<dbReference type="OrthoDB" id="8583694at2"/>
<dbReference type="InterPro" id="IPR036097">
    <property type="entry name" value="HisK_dim/P_sf"/>
</dbReference>
<dbReference type="Pfam" id="PF02518">
    <property type="entry name" value="HATPase_c"/>
    <property type="match status" value="1"/>
</dbReference>
<dbReference type="Gene3D" id="1.20.5.1040">
    <property type="entry name" value="Sensor protein qsec"/>
    <property type="match status" value="1"/>
</dbReference>
<dbReference type="Pfam" id="PF00512">
    <property type="entry name" value="HisKA"/>
    <property type="match status" value="1"/>
</dbReference>
<keyword evidence="7" id="KW-0547">Nucleotide-binding</keyword>
<evidence type="ECO:0000256" key="11">
    <source>
        <dbReference type="ARBA" id="ARBA00023012"/>
    </source>
</evidence>
<evidence type="ECO:0000256" key="4">
    <source>
        <dbReference type="ARBA" id="ARBA00022553"/>
    </source>
</evidence>
<keyword evidence="12 13" id="KW-0472">Membrane</keyword>
<evidence type="ECO:0000256" key="5">
    <source>
        <dbReference type="ARBA" id="ARBA00022679"/>
    </source>
</evidence>
<dbReference type="EMBL" id="CP028339">
    <property type="protein sequence ID" value="AVR90259.1"/>
    <property type="molecule type" value="Genomic_DNA"/>
</dbReference>
<dbReference type="CDD" id="cd00082">
    <property type="entry name" value="HisKA"/>
    <property type="match status" value="1"/>
</dbReference>
<dbReference type="InterPro" id="IPR004358">
    <property type="entry name" value="Sig_transdc_His_kin-like_C"/>
</dbReference>
<evidence type="ECO:0000256" key="12">
    <source>
        <dbReference type="ARBA" id="ARBA00023136"/>
    </source>
</evidence>
<feature type="domain" description="HAMP" evidence="15">
    <location>
        <begin position="92"/>
        <end position="144"/>
    </location>
</feature>
<keyword evidence="9" id="KW-0067">ATP-binding</keyword>
<keyword evidence="4" id="KW-0597">Phosphoprotein</keyword>
<keyword evidence="6 13" id="KW-0812">Transmembrane</keyword>
<protein>
    <recommendedName>
        <fullName evidence="3">histidine kinase</fullName>
        <ecNumber evidence="3">2.7.13.3</ecNumber>
    </recommendedName>
</protein>
<dbReference type="Gene3D" id="1.10.287.130">
    <property type="match status" value="1"/>
</dbReference>
<evidence type="ECO:0000256" key="2">
    <source>
        <dbReference type="ARBA" id="ARBA00004141"/>
    </source>
</evidence>
<evidence type="ECO:0000256" key="6">
    <source>
        <dbReference type="ARBA" id="ARBA00022692"/>
    </source>
</evidence>
<feature type="domain" description="Histidine kinase" evidence="14">
    <location>
        <begin position="152"/>
        <end position="369"/>
    </location>
</feature>
<dbReference type="PANTHER" id="PTHR45436:SF14">
    <property type="entry name" value="SENSOR PROTEIN QSEC"/>
    <property type="match status" value="1"/>
</dbReference>
<evidence type="ECO:0000313" key="16">
    <source>
        <dbReference type="EMBL" id="AVR90259.1"/>
    </source>
</evidence>
<keyword evidence="11" id="KW-0902">Two-component regulatory system</keyword>
<dbReference type="PRINTS" id="PR00344">
    <property type="entry name" value="BCTRLSENSOR"/>
</dbReference>
<dbReference type="SMART" id="SM00387">
    <property type="entry name" value="HATPase_c"/>
    <property type="match status" value="1"/>
</dbReference>
<dbReference type="RefSeq" id="WP_107222228.1">
    <property type="nucleotide sequence ID" value="NZ_CP028339.1"/>
</dbReference>
<comment type="subcellular location">
    <subcellularLocation>
        <location evidence="2">Membrane</location>
        <topology evidence="2">Multi-pass membrane protein</topology>
    </subcellularLocation>
</comment>
<dbReference type="FunFam" id="1.10.287.130:FF:000035">
    <property type="entry name" value="Two-component sensor histidine kinase"/>
    <property type="match status" value="1"/>
</dbReference>
<keyword evidence="8" id="KW-0418">Kinase</keyword>
<evidence type="ECO:0000313" key="17">
    <source>
        <dbReference type="Proteomes" id="UP000241885"/>
    </source>
</evidence>
<evidence type="ECO:0000256" key="9">
    <source>
        <dbReference type="ARBA" id="ARBA00022840"/>
    </source>
</evidence>
<dbReference type="InterPro" id="IPR003661">
    <property type="entry name" value="HisK_dim/P_dom"/>
</dbReference>
<keyword evidence="5" id="KW-0808">Transferase</keyword>